<keyword evidence="2" id="KW-1185">Reference proteome</keyword>
<dbReference type="EMBL" id="JBHUGZ010000023">
    <property type="protein sequence ID" value="MFD1986824.1"/>
    <property type="molecule type" value="Genomic_DNA"/>
</dbReference>
<dbReference type="Proteomes" id="UP001597405">
    <property type="component" value="Unassembled WGS sequence"/>
</dbReference>
<evidence type="ECO:0000313" key="1">
    <source>
        <dbReference type="EMBL" id="MFD1986824.1"/>
    </source>
</evidence>
<sequence>MTAFFQPTSEMVDAVAEWRQRHADVRVHKPIVPLLVERFGLKPLEAIAVIRASKSGGADATS</sequence>
<proteinExistence type="predicted"/>
<accession>A0ABW4UL60</accession>
<gene>
    <name evidence="1" type="ORF">ACFSOZ_30795</name>
</gene>
<organism evidence="1 2">
    <name type="scientific">Mesorhizobium newzealandense</name>
    <dbReference type="NCBI Taxonomy" id="1300302"/>
    <lineage>
        <taxon>Bacteria</taxon>
        <taxon>Pseudomonadati</taxon>
        <taxon>Pseudomonadota</taxon>
        <taxon>Alphaproteobacteria</taxon>
        <taxon>Hyphomicrobiales</taxon>
        <taxon>Phyllobacteriaceae</taxon>
        <taxon>Mesorhizobium</taxon>
    </lineage>
</organism>
<protein>
    <submittedName>
        <fullName evidence="1">Uncharacterized protein</fullName>
    </submittedName>
</protein>
<comment type="caution">
    <text evidence="1">The sequence shown here is derived from an EMBL/GenBank/DDBJ whole genome shotgun (WGS) entry which is preliminary data.</text>
</comment>
<evidence type="ECO:0000313" key="2">
    <source>
        <dbReference type="Proteomes" id="UP001597405"/>
    </source>
</evidence>
<dbReference type="RefSeq" id="WP_379104327.1">
    <property type="nucleotide sequence ID" value="NZ_JBHUGZ010000023.1"/>
</dbReference>
<name>A0ABW4UL60_9HYPH</name>
<reference evidence="2" key="1">
    <citation type="journal article" date="2019" name="Int. J. Syst. Evol. Microbiol.">
        <title>The Global Catalogue of Microorganisms (GCM) 10K type strain sequencing project: providing services to taxonomists for standard genome sequencing and annotation.</title>
        <authorList>
            <consortium name="The Broad Institute Genomics Platform"/>
            <consortium name="The Broad Institute Genome Sequencing Center for Infectious Disease"/>
            <person name="Wu L."/>
            <person name="Ma J."/>
        </authorList>
    </citation>
    <scope>NUCLEOTIDE SEQUENCE [LARGE SCALE GENOMIC DNA]</scope>
    <source>
        <strain evidence="2">CGMCC 1.16225</strain>
    </source>
</reference>